<sequence length="380" mass="43395">MNCFSKFVHFLILLLGAFPLSSCNILGQKMEIQSFPVKEFPFALELQPVPLEDAMPYFNDPLIQEQIEGIESITQDGWQSIHVVSVAGNSPEQLQVGPSIVIKPGKPLMGFILFFNTHQYDRNLGMLTVLDGEQVIIKTSQGIEKRPSLFLERNKWQAFRFFMDPLPEGLHTLIMTAIVEPGLNFYVSERKVKLTTYETDVLGHRDSPIEFKKLLWVTSDSPQSVEDWPPSVRTPAPDQVVSVLSARLVGYKPRFGESQWLYYYDEVRPGDLLTYYLTLGGQTSTEIPGEQRLPMDILVFWDDKLTQRTRLQIPVQAVVNKTYLSYPIEVPKDLPPGKHNLTAIGYPYPGYLHSWLGDRSWNPPVYFNSYVLAHFPILVK</sequence>
<name>E8MZA5_ANATU</name>
<dbReference type="HOGENOM" id="CLU_726924_0_0_0"/>
<dbReference type="EMBL" id="AP012029">
    <property type="protein sequence ID" value="BAJ62248.1"/>
    <property type="molecule type" value="Genomic_DNA"/>
</dbReference>
<proteinExistence type="predicted"/>
<organism evidence="1 2">
    <name type="scientific">Anaerolinea thermophila (strain DSM 14523 / JCM 11388 / NBRC 100420 / UNI-1)</name>
    <dbReference type="NCBI Taxonomy" id="926569"/>
    <lineage>
        <taxon>Bacteria</taxon>
        <taxon>Bacillati</taxon>
        <taxon>Chloroflexota</taxon>
        <taxon>Anaerolineae</taxon>
        <taxon>Anaerolineales</taxon>
        <taxon>Anaerolineaceae</taxon>
        <taxon>Anaerolinea</taxon>
    </lineage>
</organism>
<accession>E8MZA5</accession>
<dbReference type="Proteomes" id="UP000008922">
    <property type="component" value="Chromosome"/>
</dbReference>
<evidence type="ECO:0000313" key="1">
    <source>
        <dbReference type="EMBL" id="BAJ62248.1"/>
    </source>
</evidence>
<evidence type="ECO:0000313" key="2">
    <source>
        <dbReference type="Proteomes" id="UP000008922"/>
    </source>
</evidence>
<dbReference type="AlphaFoldDB" id="E8MZA5"/>
<protein>
    <submittedName>
        <fullName evidence="1">Uncharacterized protein</fullName>
    </submittedName>
</protein>
<keyword evidence="2" id="KW-1185">Reference proteome</keyword>
<reference evidence="1 2" key="1">
    <citation type="submission" date="2010-12" db="EMBL/GenBank/DDBJ databases">
        <title>Whole genome sequence of Anaerolinea thermophila UNI-1.</title>
        <authorList>
            <person name="Narita-Yamada S."/>
            <person name="Kishi E."/>
            <person name="Watanabe Y."/>
            <person name="Takasaki K."/>
            <person name="Ankai A."/>
            <person name="Oguchi A."/>
            <person name="Fukui S."/>
            <person name="Takahashi M."/>
            <person name="Yashiro I."/>
            <person name="Hosoyama A."/>
            <person name="Sekiguchi Y."/>
            <person name="Hanada S."/>
            <person name="Fujita N."/>
        </authorList>
    </citation>
    <scope>NUCLEOTIDE SEQUENCE [LARGE SCALE GENOMIC DNA]</scope>
    <source>
        <strain evidence="2">DSM 14523 / JCM 11388 / NBRC 100420 / UNI-1</strain>
    </source>
</reference>
<dbReference type="InParanoid" id="E8MZA5"/>
<gene>
    <name evidence="1" type="ordered locus">ANT_02140</name>
</gene>
<dbReference type="STRING" id="926569.ANT_02140"/>
<dbReference type="KEGG" id="atm:ANT_02140"/>